<dbReference type="Proteomes" id="UP000243053">
    <property type="component" value="Unassembled WGS sequence"/>
</dbReference>
<dbReference type="Pfam" id="PF01979">
    <property type="entry name" value="Amidohydro_1"/>
    <property type="match status" value="1"/>
</dbReference>
<evidence type="ECO:0000256" key="1">
    <source>
        <dbReference type="SAM" id="MobiDB-lite"/>
    </source>
</evidence>
<dbReference type="PANTHER" id="PTHR43135:SF3">
    <property type="entry name" value="ALPHA-D-RIBOSE 1-METHYLPHOSPHONATE 5-TRIPHOSPHATE DIPHOSPHATASE"/>
    <property type="match status" value="1"/>
</dbReference>
<feature type="chain" id="PRO_5012486612" evidence="2">
    <location>
        <begin position="28"/>
        <end position="434"/>
    </location>
</feature>
<proteinExistence type="predicted"/>
<dbReference type="InterPro" id="IPR006680">
    <property type="entry name" value="Amidohydro-rel"/>
</dbReference>
<feature type="domain" description="Amidohydrolase-related" evidence="3">
    <location>
        <begin position="278"/>
        <end position="408"/>
    </location>
</feature>
<sequence>MKNTQLLTSLRYVLLGALTVTTSVVQAESIAITNATVYTVAKKGVLSQATVMVDEGKITAVYSNNEVPESLSADTIIDAKGRILTPGFIATYNLLGLIEVGAVSDTHDSSDKKADITFDASLAFNPKSTLIAYARKGGITSSLVMPYGGEDVITGQSFVVNLSGDFDSVIMPKNAVIASLGATEKGSRATKLQTLSNELEDAQKALTKAEKASSKKGKEDEEDEEEKEAKEPSRSELVLNGLLSGEKPLIAYADRATDILALLKLKQKFNLNLVLAGASDAVLISDEIAKANVVVMMSAIDNLPSSFDSLHNSLTNVAKLTDAGVKVIISNSGESYNINQLRFDAGVAVANGLAETSALAAITANVADSFNLNSGRIAVGKNADLVLWSSDPFEISTKVDAMWINGKAMSLKSRQDALRERYTAETDMPRAYTK</sequence>
<dbReference type="AlphaFoldDB" id="A0A1Y5EVV6"/>
<evidence type="ECO:0000256" key="2">
    <source>
        <dbReference type="SAM" id="SignalP"/>
    </source>
</evidence>
<dbReference type="PANTHER" id="PTHR43135">
    <property type="entry name" value="ALPHA-D-RIBOSE 1-METHYLPHOSPHONATE 5-TRIPHOSPHATE DIPHOSPHATASE"/>
    <property type="match status" value="1"/>
</dbReference>
<comment type="caution">
    <text evidence="4">The sequence shown here is derived from an EMBL/GenBank/DDBJ whole genome shotgun (WGS) entry which is preliminary data.</text>
</comment>
<dbReference type="GO" id="GO:0016810">
    <property type="term" value="F:hydrolase activity, acting on carbon-nitrogen (but not peptide) bonds"/>
    <property type="evidence" value="ECO:0007669"/>
    <property type="project" value="InterPro"/>
</dbReference>
<feature type="signal peptide" evidence="2">
    <location>
        <begin position="1"/>
        <end position="27"/>
    </location>
</feature>
<organism evidence="4 5">
    <name type="scientific">Colwellia psychrerythraea</name>
    <name type="common">Vibrio psychroerythus</name>
    <dbReference type="NCBI Taxonomy" id="28229"/>
    <lineage>
        <taxon>Bacteria</taxon>
        <taxon>Pseudomonadati</taxon>
        <taxon>Pseudomonadota</taxon>
        <taxon>Gammaproteobacteria</taxon>
        <taxon>Alteromonadales</taxon>
        <taxon>Colwelliaceae</taxon>
        <taxon>Colwellia</taxon>
    </lineage>
</organism>
<feature type="region of interest" description="Disordered" evidence="1">
    <location>
        <begin position="204"/>
        <end position="235"/>
    </location>
</feature>
<dbReference type="SUPFAM" id="SSF51338">
    <property type="entry name" value="Composite domain of metallo-dependent hydrolases"/>
    <property type="match status" value="1"/>
</dbReference>
<keyword evidence="2" id="KW-0732">Signal</keyword>
<reference evidence="5" key="1">
    <citation type="journal article" date="2017" name="Proc. Natl. Acad. Sci. U.S.A.">
        <title>Simulation of Deepwater Horizon oil plume reveals substrate specialization within a complex community of hydrocarbon degraders.</title>
        <authorList>
            <person name="Hu P."/>
            <person name="Dubinsky E.A."/>
            <person name="Probst A.J."/>
            <person name="Wang J."/>
            <person name="Sieber C.M.K."/>
            <person name="Tom L.M."/>
            <person name="Gardinali P."/>
            <person name="Banfield J.F."/>
            <person name="Atlas R.M."/>
            <person name="Andersen G.L."/>
        </authorList>
    </citation>
    <scope>NUCLEOTIDE SEQUENCE [LARGE SCALE GENOMIC DNA]</scope>
</reference>
<accession>A0A1Y5EVV6</accession>
<evidence type="ECO:0000313" key="5">
    <source>
        <dbReference type="Proteomes" id="UP000243053"/>
    </source>
</evidence>
<protein>
    <submittedName>
        <fullName evidence="4">Amidohydrolase</fullName>
    </submittedName>
</protein>
<dbReference type="EMBL" id="MAAF01000007">
    <property type="protein sequence ID" value="OUR84935.1"/>
    <property type="molecule type" value="Genomic_DNA"/>
</dbReference>
<evidence type="ECO:0000313" key="4">
    <source>
        <dbReference type="EMBL" id="OUR84935.1"/>
    </source>
</evidence>
<feature type="compositionally biased region" description="Basic and acidic residues" evidence="1">
    <location>
        <begin position="204"/>
        <end position="219"/>
    </location>
</feature>
<keyword evidence="4" id="KW-0378">Hydrolase</keyword>
<dbReference type="Gene3D" id="3.20.20.140">
    <property type="entry name" value="Metal-dependent hydrolases"/>
    <property type="match status" value="2"/>
</dbReference>
<gene>
    <name evidence="4" type="ORF">A9Q75_00930</name>
</gene>
<dbReference type="InterPro" id="IPR011059">
    <property type="entry name" value="Metal-dep_hydrolase_composite"/>
</dbReference>
<name>A0A1Y5EVV6_COLPS</name>
<dbReference type="InterPro" id="IPR051781">
    <property type="entry name" value="Metallo-dep_Hydrolase"/>
</dbReference>
<evidence type="ECO:0000259" key="3">
    <source>
        <dbReference type="Pfam" id="PF01979"/>
    </source>
</evidence>